<organism evidence="2 3">
    <name type="scientific">Neptunicella marina</name>
    <dbReference type="NCBI Taxonomy" id="2125989"/>
    <lineage>
        <taxon>Bacteria</taxon>
        <taxon>Pseudomonadati</taxon>
        <taxon>Pseudomonadota</taxon>
        <taxon>Gammaproteobacteria</taxon>
        <taxon>Alteromonadales</taxon>
        <taxon>Alteromonadaceae</taxon>
        <taxon>Neptunicella</taxon>
    </lineage>
</organism>
<reference evidence="2" key="2">
    <citation type="submission" date="2020-08" db="EMBL/GenBank/DDBJ databases">
        <authorList>
            <person name="Lai Q."/>
        </authorList>
    </citation>
    <scope>NUCLEOTIDE SEQUENCE</scope>
    <source>
        <strain evidence="2">S27-2</strain>
    </source>
</reference>
<evidence type="ECO:0000259" key="1">
    <source>
        <dbReference type="Pfam" id="PF13302"/>
    </source>
</evidence>
<dbReference type="AlphaFoldDB" id="A0A8J6M3I6"/>
<feature type="domain" description="N-acetyltransferase" evidence="1">
    <location>
        <begin position="3"/>
        <end position="130"/>
    </location>
</feature>
<dbReference type="PANTHER" id="PTHR43792">
    <property type="entry name" value="GNAT FAMILY, PUTATIVE (AFU_ORTHOLOGUE AFUA_3G00765)-RELATED-RELATED"/>
    <property type="match status" value="1"/>
</dbReference>
<dbReference type="EMBL" id="JACNEP010000013">
    <property type="protein sequence ID" value="MBC3767077.1"/>
    <property type="molecule type" value="Genomic_DNA"/>
</dbReference>
<keyword evidence="3" id="KW-1185">Reference proteome</keyword>
<evidence type="ECO:0000313" key="3">
    <source>
        <dbReference type="Proteomes" id="UP000601768"/>
    </source>
</evidence>
<dbReference type="Gene3D" id="3.40.630.30">
    <property type="match status" value="1"/>
</dbReference>
<protein>
    <submittedName>
        <fullName evidence="2">GNAT family N-acetyltransferase</fullName>
    </submittedName>
</protein>
<dbReference type="GO" id="GO:0016747">
    <property type="term" value="F:acyltransferase activity, transferring groups other than amino-acyl groups"/>
    <property type="evidence" value="ECO:0007669"/>
    <property type="project" value="InterPro"/>
</dbReference>
<reference evidence="2" key="1">
    <citation type="journal article" date="2018" name="Int. J. Syst. Evol. Microbiol.">
        <title>Neptunicella marina gen. nov., sp. nov., isolated from surface seawater.</title>
        <authorList>
            <person name="Liu X."/>
            <person name="Lai Q."/>
            <person name="Du Y."/>
            <person name="Zhang X."/>
            <person name="Liu Z."/>
            <person name="Sun F."/>
            <person name="Shao Z."/>
        </authorList>
    </citation>
    <scope>NUCLEOTIDE SEQUENCE</scope>
    <source>
        <strain evidence="2">S27-2</strain>
    </source>
</reference>
<dbReference type="InterPro" id="IPR051531">
    <property type="entry name" value="N-acetyltransferase"/>
</dbReference>
<accession>A0A8J6M3I6</accession>
<proteinExistence type="predicted"/>
<name>A0A8J6M3I6_9ALTE</name>
<evidence type="ECO:0000313" key="2">
    <source>
        <dbReference type="EMBL" id="MBC3767077.1"/>
    </source>
</evidence>
<dbReference type="InterPro" id="IPR000182">
    <property type="entry name" value="GNAT_dom"/>
</dbReference>
<comment type="caution">
    <text evidence="2">The sequence shown here is derived from an EMBL/GenBank/DDBJ whole genome shotgun (WGS) entry which is preliminary data.</text>
</comment>
<dbReference type="Pfam" id="PF13302">
    <property type="entry name" value="Acetyltransf_3"/>
    <property type="match status" value="1"/>
</dbReference>
<dbReference type="SUPFAM" id="SSF55729">
    <property type="entry name" value="Acyl-CoA N-acyltransferases (Nat)"/>
    <property type="match status" value="1"/>
</dbReference>
<sequence length="166" mass="18797">MTDLIAYQQLRLDKKFARFYCDDVVSKIQSEKLLNRFIAQANAQPRVSYQFAIEHGAALVGSVGLRRVDSGCYSFGIELGREAQWKGIAFNAASMMMDFAFNKLGAQVVFAQTFERNVAAIKLGQRLNMQTVWQSDQTTEVKGITSRIALLRINQNQWKQHLATNN</sequence>
<dbReference type="PANTHER" id="PTHR43792:SF1">
    <property type="entry name" value="N-ACETYLTRANSFERASE DOMAIN-CONTAINING PROTEIN"/>
    <property type="match status" value="1"/>
</dbReference>
<dbReference type="Proteomes" id="UP000601768">
    <property type="component" value="Unassembled WGS sequence"/>
</dbReference>
<gene>
    <name evidence="2" type="ORF">H8B19_14420</name>
</gene>
<dbReference type="InterPro" id="IPR016181">
    <property type="entry name" value="Acyl_CoA_acyltransferase"/>
</dbReference>